<dbReference type="Proteomes" id="UP000824120">
    <property type="component" value="Chromosome 3"/>
</dbReference>
<evidence type="ECO:0000313" key="1">
    <source>
        <dbReference type="EMBL" id="KAG5615014.1"/>
    </source>
</evidence>
<accession>A0A9J5ZS23</accession>
<comment type="caution">
    <text evidence="1">The sequence shown here is derived from an EMBL/GenBank/DDBJ whole genome shotgun (WGS) entry which is preliminary data.</text>
</comment>
<sequence length="107" mass="11758">MKPFGSSSLKNLSNLEKKYQKICAATDHSMSLVGITDQLDNSILWCSSSLSCTNHQHRRALGHWATWADHTGTKGAVRPFDDSPSGLGDPQAFISSFFTTFSFLFAT</sequence>
<proteinExistence type="predicted"/>
<dbReference type="AlphaFoldDB" id="A0A9J5ZS23"/>
<keyword evidence="2" id="KW-1185">Reference proteome</keyword>
<protein>
    <submittedName>
        <fullName evidence="1">Uncharacterized protein</fullName>
    </submittedName>
</protein>
<evidence type="ECO:0000313" key="2">
    <source>
        <dbReference type="Proteomes" id="UP000824120"/>
    </source>
</evidence>
<gene>
    <name evidence="1" type="ORF">H5410_014838</name>
</gene>
<reference evidence="1 2" key="1">
    <citation type="submission" date="2020-09" db="EMBL/GenBank/DDBJ databases">
        <title>De no assembly of potato wild relative species, Solanum commersonii.</title>
        <authorList>
            <person name="Cho K."/>
        </authorList>
    </citation>
    <scope>NUCLEOTIDE SEQUENCE [LARGE SCALE GENOMIC DNA]</scope>
    <source>
        <strain evidence="1">LZ3.2</strain>
        <tissue evidence="1">Leaf</tissue>
    </source>
</reference>
<organism evidence="1 2">
    <name type="scientific">Solanum commersonii</name>
    <name type="common">Commerson's wild potato</name>
    <name type="synonym">Commerson's nightshade</name>
    <dbReference type="NCBI Taxonomy" id="4109"/>
    <lineage>
        <taxon>Eukaryota</taxon>
        <taxon>Viridiplantae</taxon>
        <taxon>Streptophyta</taxon>
        <taxon>Embryophyta</taxon>
        <taxon>Tracheophyta</taxon>
        <taxon>Spermatophyta</taxon>
        <taxon>Magnoliopsida</taxon>
        <taxon>eudicotyledons</taxon>
        <taxon>Gunneridae</taxon>
        <taxon>Pentapetalae</taxon>
        <taxon>asterids</taxon>
        <taxon>lamiids</taxon>
        <taxon>Solanales</taxon>
        <taxon>Solanaceae</taxon>
        <taxon>Solanoideae</taxon>
        <taxon>Solaneae</taxon>
        <taxon>Solanum</taxon>
    </lineage>
</organism>
<name>A0A9J5ZS23_SOLCO</name>
<dbReference type="EMBL" id="JACXVP010000003">
    <property type="protein sequence ID" value="KAG5615014.1"/>
    <property type="molecule type" value="Genomic_DNA"/>
</dbReference>